<feature type="region of interest" description="Disordered" evidence="5">
    <location>
        <begin position="79"/>
        <end position="103"/>
    </location>
</feature>
<dbReference type="AlphaFoldDB" id="A0A835T2L3"/>
<gene>
    <name evidence="6" type="ORF">HXX76_006513</name>
</gene>
<dbReference type="PANTHER" id="PTHR44019:SF20">
    <property type="entry name" value="WD REPEAT-CONTAINING PROTEIN 55"/>
    <property type="match status" value="1"/>
</dbReference>
<feature type="compositionally biased region" description="Low complexity" evidence="5">
    <location>
        <begin position="511"/>
        <end position="524"/>
    </location>
</feature>
<dbReference type="SUPFAM" id="SSF50978">
    <property type="entry name" value="WD40 repeat-like"/>
    <property type="match status" value="1"/>
</dbReference>
<evidence type="ECO:0000256" key="4">
    <source>
        <dbReference type="PROSITE-ProRule" id="PRU00221"/>
    </source>
</evidence>
<dbReference type="Proteomes" id="UP000650467">
    <property type="component" value="Unassembled WGS sequence"/>
</dbReference>
<comment type="caution">
    <text evidence="6">The sequence shown here is derived from an EMBL/GenBank/DDBJ whole genome shotgun (WGS) entry which is preliminary data.</text>
</comment>
<evidence type="ECO:0000256" key="2">
    <source>
        <dbReference type="ARBA" id="ARBA00022574"/>
    </source>
</evidence>
<accession>A0A835T2L3</accession>
<dbReference type="InterPro" id="IPR050505">
    <property type="entry name" value="WDR55/POC1"/>
</dbReference>
<feature type="compositionally biased region" description="Acidic residues" evidence="5">
    <location>
        <begin position="386"/>
        <end position="437"/>
    </location>
</feature>
<dbReference type="PROSITE" id="PS00678">
    <property type="entry name" value="WD_REPEATS_1"/>
    <property type="match status" value="1"/>
</dbReference>
<feature type="compositionally biased region" description="Basic and acidic residues" evidence="5">
    <location>
        <begin position="547"/>
        <end position="565"/>
    </location>
</feature>
<evidence type="ECO:0000313" key="6">
    <source>
        <dbReference type="EMBL" id="KAG2436201.1"/>
    </source>
</evidence>
<evidence type="ECO:0000256" key="1">
    <source>
        <dbReference type="ARBA" id="ARBA00007625"/>
    </source>
</evidence>
<dbReference type="InterPro" id="IPR036322">
    <property type="entry name" value="WD40_repeat_dom_sf"/>
</dbReference>
<feature type="region of interest" description="Disordered" evidence="5">
    <location>
        <begin position="353"/>
        <end position="573"/>
    </location>
</feature>
<dbReference type="Pfam" id="PF24796">
    <property type="entry name" value="WDR55"/>
    <property type="match status" value="1"/>
</dbReference>
<dbReference type="InterPro" id="IPR001680">
    <property type="entry name" value="WD40_rpt"/>
</dbReference>
<sequence length="573" mass="58577">MNTPSCSVPLVSQPLDIAVSVSAGLLAAGLVSGAVQLASFSCPPPAADADGGAAGSSQLSYALSLTIAAPAASSAAPSSKKKKAKLGAGEDAGGGEEDGEGEAPSCRAVCFMPGGNDWLLAGYSDKAVRAYDVRTGKLVHEYGSEHDQRVSRVFGLECAPAVFASGDEEGLVLLWDSRAAKPIYRYTQHTDYITDMTLHAKDQCLVVTSGDATLSVHDLRKRKARARSEDDNDDELLSCCVAKGGKKVVAGTQSGVLHLYSWGYFNDCSDRFPGHPESVQALVAFDDDTVLTGSSDGAVRVVGVLPNRLLGILGQHNGDHEVERLALSADKRVLVSMSHDSAVKLWDLSVLHEEDDEDEDEGGEGAGAEEGGEGAEEAGVQAGAEEAGEEEEEAGGGEGEAEGGEGEEEDEEDESDFDSSDFSDSSDDEGVGADNDSEPGSGGDSDGDGEPAEGGGNKSGRKGAQDAGAKAKKESAAKPKAGKAAAKPSEKEAGDRAAAVLAAALGGGGKAAAAAGDKAVAGSDNDGDSGSDSDSDGGGKKKKGKKGDRERTKWTKGMEAKKKPDSNFFADIL</sequence>
<dbReference type="InterPro" id="IPR019775">
    <property type="entry name" value="WD40_repeat_CS"/>
</dbReference>
<proteinExistence type="inferred from homology"/>
<keyword evidence="7" id="KW-1185">Reference proteome</keyword>
<keyword evidence="2 4" id="KW-0853">WD repeat</keyword>
<feature type="compositionally biased region" description="Low complexity" evidence="5">
    <location>
        <begin position="478"/>
        <end position="487"/>
    </location>
</feature>
<keyword evidence="3" id="KW-0677">Repeat</keyword>
<reference evidence="6" key="1">
    <citation type="journal article" date="2020" name="bioRxiv">
        <title>Comparative genomics of Chlamydomonas.</title>
        <authorList>
            <person name="Craig R.J."/>
            <person name="Hasan A.R."/>
            <person name="Ness R.W."/>
            <person name="Keightley P.D."/>
        </authorList>
    </citation>
    <scope>NUCLEOTIDE SEQUENCE</scope>
    <source>
        <strain evidence="6">SAG 7.73</strain>
    </source>
</reference>
<feature type="compositionally biased region" description="Acidic residues" evidence="5">
    <location>
        <begin position="353"/>
        <end position="363"/>
    </location>
</feature>
<feature type="compositionally biased region" description="Acidic residues" evidence="5">
    <location>
        <begin position="525"/>
        <end position="535"/>
    </location>
</feature>
<evidence type="ECO:0000313" key="7">
    <source>
        <dbReference type="Proteomes" id="UP000650467"/>
    </source>
</evidence>
<organism evidence="6 7">
    <name type="scientific">Chlamydomonas incerta</name>
    <dbReference type="NCBI Taxonomy" id="51695"/>
    <lineage>
        <taxon>Eukaryota</taxon>
        <taxon>Viridiplantae</taxon>
        <taxon>Chlorophyta</taxon>
        <taxon>core chlorophytes</taxon>
        <taxon>Chlorophyceae</taxon>
        <taxon>CS clade</taxon>
        <taxon>Chlamydomonadales</taxon>
        <taxon>Chlamydomonadaceae</taxon>
        <taxon>Chlamydomonas</taxon>
    </lineage>
</organism>
<dbReference type="PANTHER" id="PTHR44019">
    <property type="entry name" value="WD REPEAT-CONTAINING PROTEIN 55"/>
    <property type="match status" value="1"/>
</dbReference>
<dbReference type="InterPro" id="IPR015943">
    <property type="entry name" value="WD40/YVTN_repeat-like_dom_sf"/>
</dbReference>
<protein>
    <submittedName>
        <fullName evidence="6">Uncharacterized protein</fullName>
    </submittedName>
</protein>
<comment type="similarity">
    <text evidence="1">Belongs to the WD repeat WDR55 family.</text>
</comment>
<evidence type="ECO:0000256" key="3">
    <source>
        <dbReference type="ARBA" id="ARBA00022737"/>
    </source>
</evidence>
<name>A0A835T2L3_CHLIN</name>
<evidence type="ECO:0000256" key="5">
    <source>
        <dbReference type="SAM" id="MobiDB-lite"/>
    </source>
</evidence>
<feature type="repeat" description="WD" evidence="4">
    <location>
        <begin position="315"/>
        <end position="349"/>
    </location>
</feature>
<dbReference type="PROSITE" id="PS50082">
    <property type="entry name" value="WD_REPEATS_2"/>
    <property type="match status" value="1"/>
</dbReference>
<dbReference type="SMART" id="SM00320">
    <property type="entry name" value="WD40"/>
    <property type="match status" value="6"/>
</dbReference>
<dbReference type="Gene3D" id="2.130.10.10">
    <property type="entry name" value="YVTN repeat-like/Quinoprotein amine dehydrogenase"/>
    <property type="match status" value="2"/>
</dbReference>
<dbReference type="EMBL" id="JAEHOC010000013">
    <property type="protein sequence ID" value="KAG2436201.1"/>
    <property type="molecule type" value="Genomic_DNA"/>
</dbReference>
<dbReference type="OrthoDB" id="2288928at2759"/>